<dbReference type="InterPro" id="IPR011810">
    <property type="entry name" value="Cya_phycin_syn"/>
</dbReference>
<evidence type="ECO:0000256" key="3">
    <source>
        <dbReference type="ARBA" id="ARBA00022840"/>
    </source>
</evidence>
<dbReference type="GO" id="GO:0071161">
    <property type="term" value="F:cyanophycin synthetase activity (L-arginine-adding)"/>
    <property type="evidence" value="ECO:0007669"/>
    <property type="project" value="UniProtKB-EC"/>
</dbReference>
<keyword evidence="3 4" id="KW-0067">ATP-binding</keyword>
<dbReference type="Proteomes" id="UP000624279">
    <property type="component" value="Unassembled WGS sequence"/>
</dbReference>
<dbReference type="EC" id="6.3.2.29" evidence="6"/>
<accession>A0ABR6YD91</accession>
<dbReference type="NCBIfam" id="TIGR02068">
    <property type="entry name" value="cya_phycin_syn"/>
    <property type="match status" value="1"/>
</dbReference>
<sequence length="726" mass="79211">MTTKKKDITPLRITHLRGPNIWTYRPVIEVWLDIGEFEELPSNKLPGLYERLTARLPGLLQHRCGVGEVGGFLERLKEGTWVGHILEHVVLELQNMAGMRTGFGQTRSTHIEGVYKMAFRTRQEHVGRAALTMGRDLLMSLIEDQAYDFDTELEKLRDMVDALCLGPSTAHIVDAATDRTIPSIRLTEGNLVQLGHGSSQRRIWTAETDRTSAIAESIASDKDMTKSLLKACGVPVPEGSLVRSAEEAWEEAQDIGLPVVIKPYDGNHGRGVTLNLKEEAEIHAAYALASRKGDSKSVLVERYITGNEHRLLVVGNKLVAAAKGESLSVIGDGKSTINELVEQQINIDPRRGTTEEFPLGLIMADVSAEVILELKRQGMDATSVPAQGQNVLIQINGNVAIDVTDEVHPENARLVALATRIVGLDIAGIDLVCEDISRPLQEQRGAIIEVNASPGLLSHLKPAQGKPRDIGAAIIQHLFGEEDNGRMPIVGVAGSKGCSLIARLVSSMLSMSGQYSGVACSDGLYLDQRQVVKTNCTSWEAGQRLLLNRNVQSAVFETNARNILKDGLAYDKCTVGVITDLDGHQDLAEFYITEAEQMFKVMRAQVDVVLPHGCAVINAEIPQAEELAELSDGEVIYYGLSTHNAAICKHLQLGKRAVFMRDQQIILATGNQEINLLALSALKTSKAEQPETIMAAVAAAWALDIQPDLIAAALRNFDSNPPKKHY</sequence>
<evidence type="ECO:0000313" key="7">
    <source>
        <dbReference type="Proteomes" id="UP000624279"/>
    </source>
</evidence>
<dbReference type="EMBL" id="JACOGA010000011">
    <property type="protein sequence ID" value="MBC3874522.1"/>
    <property type="molecule type" value="Genomic_DNA"/>
</dbReference>
<name>A0ABR6YD91_9BURK</name>
<evidence type="ECO:0000256" key="1">
    <source>
        <dbReference type="ARBA" id="ARBA00022598"/>
    </source>
</evidence>
<dbReference type="RefSeq" id="WP_186942508.1">
    <property type="nucleotide sequence ID" value="NZ_JACOGA010000011.1"/>
</dbReference>
<gene>
    <name evidence="6" type="primary">cphA</name>
    <name evidence="6" type="ORF">H8K55_13065</name>
</gene>
<dbReference type="GO" id="GO:0071160">
    <property type="term" value="F:cyanophycin synthetase activity (L-aspartate-adding)"/>
    <property type="evidence" value="ECO:0007669"/>
    <property type="project" value="UniProtKB-EC"/>
</dbReference>
<proteinExistence type="predicted"/>
<comment type="caution">
    <text evidence="6">The sequence shown here is derived from an EMBL/GenBank/DDBJ whole genome shotgun (WGS) entry which is preliminary data.</text>
</comment>
<dbReference type="SUPFAM" id="SSF53623">
    <property type="entry name" value="MurD-like peptide ligases, catalytic domain"/>
    <property type="match status" value="1"/>
</dbReference>
<dbReference type="InterPro" id="IPR044019">
    <property type="entry name" value="Cyanophycin_syn_N"/>
</dbReference>
<evidence type="ECO:0000256" key="4">
    <source>
        <dbReference type="PROSITE-ProRule" id="PRU00409"/>
    </source>
</evidence>
<evidence type="ECO:0000313" key="6">
    <source>
        <dbReference type="EMBL" id="MBC3874522.1"/>
    </source>
</evidence>
<organism evidence="6 7">
    <name type="scientific">Undibacterium flavidum</name>
    <dbReference type="NCBI Taxonomy" id="2762297"/>
    <lineage>
        <taxon>Bacteria</taxon>
        <taxon>Pseudomonadati</taxon>
        <taxon>Pseudomonadota</taxon>
        <taxon>Betaproteobacteria</taxon>
        <taxon>Burkholderiales</taxon>
        <taxon>Oxalobacteraceae</taxon>
        <taxon>Undibacterium</taxon>
    </lineage>
</organism>
<dbReference type="InterPro" id="IPR036565">
    <property type="entry name" value="Mur-like_cat_sf"/>
</dbReference>
<dbReference type="Gene3D" id="3.40.1190.10">
    <property type="entry name" value="Mur-like, catalytic domain"/>
    <property type="match status" value="1"/>
</dbReference>
<dbReference type="InterPro" id="IPR011761">
    <property type="entry name" value="ATP-grasp"/>
</dbReference>
<dbReference type="Pfam" id="PF02786">
    <property type="entry name" value="CPSase_L_D2"/>
    <property type="match status" value="1"/>
</dbReference>
<feature type="domain" description="ATP-grasp" evidence="5">
    <location>
        <begin position="226"/>
        <end position="479"/>
    </location>
</feature>
<dbReference type="PANTHER" id="PTHR23135">
    <property type="entry name" value="MUR LIGASE FAMILY MEMBER"/>
    <property type="match status" value="1"/>
</dbReference>
<dbReference type="PANTHER" id="PTHR23135:SF18">
    <property type="entry name" value="CYANOPHYCIN SYNTHETASE"/>
    <property type="match status" value="1"/>
</dbReference>
<dbReference type="PROSITE" id="PS50975">
    <property type="entry name" value="ATP_GRASP"/>
    <property type="match status" value="1"/>
</dbReference>
<keyword evidence="1 6" id="KW-0436">Ligase</keyword>
<reference evidence="6 7" key="1">
    <citation type="submission" date="2020-08" db="EMBL/GenBank/DDBJ databases">
        <title>Novel species isolated from subtropical streams in China.</title>
        <authorList>
            <person name="Lu H."/>
        </authorList>
    </citation>
    <scope>NUCLEOTIDE SEQUENCE [LARGE SCALE GENOMIC DNA]</scope>
    <source>
        <strain evidence="6 7">LX15W</strain>
    </source>
</reference>
<dbReference type="Pfam" id="PF18921">
    <property type="entry name" value="Cyanophycin_syn"/>
    <property type="match status" value="1"/>
</dbReference>
<keyword evidence="7" id="KW-1185">Reference proteome</keyword>
<evidence type="ECO:0000259" key="5">
    <source>
        <dbReference type="PROSITE" id="PS50975"/>
    </source>
</evidence>
<dbReference type="EC" id="6.3.2.30" evidence="6"/>
<keyword evidence="2 4" id="KW-0547">Nucleotide-binding</keyword>
<protein>
    <submittedName>
        <fullName evidence="6">Cyanophycin synthetase</fullName>
        <ecNumber evidence="6">6.3.2.29</ecNumber>
        <ecNumber evidence="6">6.3.2.30</ecNumber>
    </submittedName>
</protein>
<dbReference type="NCBIfam" id="NF010623">
    <property type="entry name" value="PRK14016.1"/>
    <property type="match status" value="1"/>
</dbReference>
<dbReference type="Gene3D" id="3.30.470.20">
    <property type="entry name" value="ATP-grasp fold, B domain"/>
    <property type="match status" value="2"/>
</dbReference>
<dbReference type="SUPFAM" id="SSF56059">
    <property type="entry name" value="Glutathione synthetase ATP-binding domain-like"/>
    <property type="match status" value="1"/>
</dbReference>
<evidence type="ECO:0000256" key="2">
    <source>
        <dbReference type="ARBA" id="ARBA00022741"/>
    </source>
</evidence>
<dbReference type="InterPro" id="IPR005479">
    <property type="entry name" value="CPAse_ATP-bd"/>
</dbReference>